<reference evidence="1" key="1">
    <citation type="submission" date="2014-09" db="EMBL/GenBank/DDBJ databases">
        <authorList>
            <person name="Magalhaes I.L.F."/>
            <person name="Oliveira U."/>
            <person name="Santos F.R."/>
            <person name="Vidigal T.H.D.A."/>
            <person name="Brescovit A.D."/>
            <person name="Santos A.J."/>
        </authorList>
    </citation>
    <scope>NUCLEOTIDE SEQUENCE</scope>
    <source>
        <tissue evidence="1">Shoot tissue taken approximately 20 cm above the soil surface</tissue>
    </source>
</reference>
<dbReference type="EMBL" id="GBRH01233239">
    <property type="protein sequence ID" value="JAD64656.1"/>
    <property type="molecule type" value="Transcribed_RNA"/>
</dbReference>
<protein>
    <submittedName>
        <fullName evidence="1">Uncharacterized protein</fullName>
    </submittedName>
</protein>
<sequence length="30" mass="3433">MDRTNNIANHVDISSSTRATSYRDYFAIGR</sequence>
<dbReference type="AlphaFoldDB" id="A0A0A9BMT6"/>
<proteinExistence type="predicted"/>
<organism evidence="1">
    <name type="scientific">Arundo donax</name>
    <name type="common">Giant reed</name>
    <name type="synonym">Donax arundinaceus</name>
    <dbReference type="NCBI Taxonomy" id="35708"/>
    <lineage>
        <taxon>Eukaryota</taxon>
        <taxon>Viridiplantae</taxon>
        <taxon>Streptophyta</taxon>
        <taxon>Embryophyta</taxon>
        <taxon>Tracheophyta</taxon>
        <taxon>Spermatophyta</taxon>
        <taxon>Magnoliopsida</taxon>
        <taxon>Liliopsida</taxon>
        <taxon>Poales</taxon>
        <taxon>Poaceae</taxon>
        <taxon>PACMAD clade</taxon>
        <taxon>Arundinoideae</taxon>
        <taxon>Arundineae</taxon>
        <taxon>Arundo</taxon>
    </lineage>
</organism>
<name>A0A0A9BMT6_ARUDO</name>
<evidence type="ECO:0000313" key="1">
    <source>
        <dbReference type="EMBL" id="JAD64656.1"/>
    </source>
</evidence>
<reference evidence="1" key="2">
    <citation type="journal article" date="2015" name="Data Brief">
        <title>Shoot transcriptome of the giant reed, Arundo donax.</title>
        <authorList>
            <person name="Barrero R.A."/>
            <person name="Guerrero F.D."/>
            <person name="Moolhuijzen P."/>
            <person name="Goolsby J.A."/>
            <person name="Tidwell J."/>
            <person name="Bellgard S.E."/>
            <person name="Bellgard M.I."/>
        </authorList>
    </citation>
    <scope>NUCLEOTIDE SEQUENCE</scope>
    <source>
        <tissue evidence="1">Shoot tissue taken approximately 20 cm above the soil surface</tissue>
    </source>
</reference>
<accession>A0A0A9BMT6</accession>